<gene>
    <name evidence="1" type="ORF">E5329_12975</name>
</gene>
<organism evidence="1 2">
    <name type="scientific">Petralouisia muris</name>
    <dbReference type="NCBI Taxonomy" id="3032872"/>
    <lineage>
        <taxon>Bacteria</taxon>
        <taxon>Bacillati</taxon>
        <taxon>Bacillota</taxon>
        <taxon>Clostridia</taxon>
        <taxon>Lachnospirales</taxon>
        <taxon>Lachnospiraceae</taxon>
        <taxon>Petralouisia</taxon>
    </lineage>
</organism>
<sequence length="529" mass="60888">MGIYLNPGNKGFWRSIRSDIYVDKTEMIADTNRCLNTREQFICVSRPRRFGKSMTIEMLAAYYSRGCDSAQLFRGCKIEKNNSFLEHLNQYDVIYLNVQQFLSEADSFTMIEYLEQEVLEELREAYGELLKRQDLGLAAAFRKIYAKTGREFIFLIDEWDCVMREKKDAEGLQRQYLDFLRNLLKDREYVALAYMTGVLPVKKYGSHSALNMFWEYSMTDQKTLEEYTGFTETEVKELCGRYGMDFAEISSWYDGYAFRKFHHIYNPRSVVEAMKCGHCSSYWTSTETYEALKIYMEMDFDGLRQDIVHMLGGGRVRVNAFSFQNDMKTFKTKDDVLTLLIHLGYLGYDSEKKETFIPNQEILGEFENAMSVGGWPEVMRILKASEKLLEDTLLGDEAGVAQGLDLAHMEAASILTYNDENSLACAIGLAYYSARKDYRLIRELPAGRGFADIVFLPLPSCGKPALIVELKYDKTAKSAIQQIKDRQYSKALEGYAGDILLVGINYDRNKADRPHSCIIEKLAKPDMQS</sequence>
<dbReference type="Proteomes" id="UP000304953">
    <property type="component" value="Unassembled WGS sequence"/>
</dbReference>
<proteinExistence type="predicted"/>
<name>A0AC61RVN5_9FIRM</name>
<evidence type="ECO:0000313" key="1">
    <source>
        <dbReference type="EMBL" id="TGY95885.1"/>
    </source>
</evidence>
<dbReference type="EMBL" id="SRYA01000023">
    <property type="protein sequence ID" value="TGY95885.1"/>
    <property type="molecule type" value="Genomic_DNA"/>
</dbReference>
<reference evidence="1" key="1">
    <citation type="submission" date="2019-04" db="EMBL/GenBank/DDBJ databases">
        <title>Microbes associate with the intestines of laboratory mice.</title>
        <authorList>
            <person name="Navarre W."/>
            <person name="Wong E."/>
            <person name="Huang K."/>
            <person name="Tropini C."/>
            <person name="Ng K."/>
            <person name="Yu B."/>
        </authorList>
    </citation>
    <scope>NUCLEOTIDE SEQUENCE</scope>
    <source>
        <strain evidence="1">NM01_1-7b</strain>
    </source>
</reference>
<comment type="caution">
    <text evidence="1">The sequence shown here is derived from an EMBL/GenBank/DDBJ whole genome shotgun (WGS) entry which is preliminary data.</text>
</comment>
<accession>A0AC61RVN5</accession>
<keyword evidence="2" id="KW-1185">Reference proteome</keyword>
<protein>
    <submittedName>
        <fullName evidence="1">AAA family ATPase</fullName>
    </submittedName>
</protein>
<evidence type="ECO:0000313" key="2">
    <source>
        <dbReference type="Proteomes" id="UP000304953"/>
    </source>
</evidence>